<evidence type="ECO:0000256" key="4">
    <source>
        <dbReference type="ARBA" id="ARBA00023002"/>
    </source>
</evidence>
<protein>
    <recommendedName>
        <fullName evidence="2 5">Superoxide dismutase</fullName>
        <ecNumber evidence="2 5">1.15.1.1</ecNumber>
    </recommendedName>
</protein>
<proteinExistence type="inferred from homology"/>
<dbReference type="InterPro" id="IPR001189">
    <property type="entry name" value="Mn/Fe_SOD"/>
</dbReference>
<dbReference type="PANTHER" id="PTHR43595">
    <property type="entry name" value="37S RIBOSOMAL PROTEIN S26, MITOCHONDRIAL"/>
    <property type="match status" value="1"/>
</dbReference>
<dbReference type="PRINTS" id="PR01703">
    <property type="entry name" value="MNSODISMTASE"/>
</dbReference>
<accession>A0ABS5CXN7</accession>
<evidence type="ECO:0000313" key="8">
    <source>
        <dbReference type="EMBL" id="MBP5835733.1"/>
    </source>
</evidence>
<dbReference type="SUPFAM" id="SSF46609">
    <property type="entry name" value="Fe,Mn superoxide dismutase (SOD), N-terminal domain"/>
    <property type="match status" value="1"/>
</dbReference>
<dbReference type="InterPro" id="IPR036324">
    <property type="entry name" value="Mn/Fe_SOD_N_sf"/>
</dbReference>
<evidence type="ECO:0000256" key="2">
    <source>
        <dbReference type="ARBA" id="ARBA00012682"/>
    </source>
</evidence>
<dbReference type="Pfam" id="PF00081">
    <property type="entry name" value="Sod_Fe_N"/>
    <property type="match status" value="1"/>
</dbReference>
<dbReference type="Pfam" id="PF02777">
    <property type="entry name" value="Sod_Fe_C"/>
    <property type="match status" value="1"/>
</dbReference>
<comment type="caution">
    <text evidence="8">The sequence shown here is derived from an EMBL/GenBank/DDBJ whole genome shotgun (WGS) entry which is preliminary data.</text>
</comment>
<dbReference type="PROSITE" id="PS00088">
    <property type="entry name" value="SOD_MN"/>
    <property type="match status" value="1"/>
</dbReference>
<comment type="catalytic activity">
    <reaction evidence="5">
        <text>2 superoxide + 2 H(+) = H2O2 + O2</text>
        <dbReference type="Rhea" id="RHEA:20696"/>
        <dbReference type="ChEBI" id="CHEBI:15378"/>
        <dbReference type="ChEBI" id="CHEBI:15379"/>
        <dbReference type="ChEBI" id="CHEBI:16240"/>
        <dbReference type="ChEBI" id="CHEBI:18421"/>
        <dbReference type="EC" id="1.15.1.1"/>
    </reaction>
</comment>
<dbReference type="InterPro" id="IPR019833">
    <property type="entry name" value="Mn/Fe_SOD_BS"/>
</dbReference>
<dbReference type="RefSeq" id="WP_203551993.1">
    <property type="nucleotide sequence ID" value="NZ_JACAOD020000001.1"/>
</dbReference>
<dbReference type="SUPFAM" id="SSF54719">
    <property type="entry name" value="Fe,Mn superoxide dismutase (SOD), C-terminal domain"/>
    <property type="match status" value="1"/>
</dbReference>
<evidence type="ECO:0000259" key="6">
    <source>
        <dbReference type="Pfam" id="PF00081"/>
    </source>
</evidence>
<dbReference type="PANTHER" id="PTHR43595:SF2">
    <property type="entry name" value="SMALL RIBOSOMAL SUBUNIT PROTEIN MS42"/>
    <property type="match status" value="1"/>
</dbReference>
<evidence type="ECO:0000256" key="1">
    <source>
        <dbReference type="ARBA" id="ARBA00008714"/>
    </source>
</evidence>
<dbReference type="Proteomes" id="UP001195571">
    <property type="component" value="Unassembled WGS sequence"/>
</dbReference>
<dbReference type="PIRSF" id="PIRSF000349">
    <property type="entry name" value="SODismutase"/>
    <property type="match status" value="1"/>
</dbReference>
<sequence>MNFTLPKLHFQYNDLEPFFDQKTMEIHHTKHHQTYINNLNEALTKYPKIDLTLEQMLTNLTLIPEDIRQKVRNNGGGHFNHTFFWKILKLNHGAGPQRKLKEMITTTFGSIESFKNSFSATAKTIFGSGWAWLILDPQGRLTIAQTTNQDVVLNQGTPLLGLDVWEHAYYLSYQNRRIDYIEAFFNVLNWQQIETNLLQASQK</sequence>
<gene>
    <name evidence="8" type="ORF">CHTY_000605</name>
</gene>
<evidence type="ECO:0000313" key="9">
    <source>
        <dbReference type="Proteomes" id="UP001195571"/>
    </source>
</evidence>
<dbReference type="Gene3D" id="3.55.40.20">
    <property type="entry name" value="Iron/manganese superoxide dismutase, C-terminal domain"/>
    <property type="match status" value="1"/>
</dbReference>
<comment type="function">
    <text evidence="5">Destroys radicals which are normally produced within the cells and which are toxic to biological systems.</text>
</comment>
<evidence type="ECO:0000256" key="5">
    <source>
        <dbReference type="RuleBase" id="RU000414"/>
    </source>
</evidence>
<comment type="similarity">
    <text evidence="1 5">Belongs to the iron/manganese superoxide dismutase family.</text>
</comment>
<dbReference type="Gene3D" id="1.10.287.990">
    <property type="entry name" value="Fe,Mn superoxide dismutase (SOD) domain"/>
    <property type="match status" value="1"/>
</dbReference>
<dbReference type="EMBL" id="JACAOD020000001">
    <property type="protein sequence ID" value="MBP5835733.1"/>
    <property type="molecule type" value="Genomic_DNA"/>
</dbReference>
<dbReference type="InterPro" id="IPR019831">
    <property type="entry name" value="Mn/Fe_SOD_N"/>
</dbReference>
<evidence type="ECO:0000259" key="7">
    <source>
        <dbReference type="Pfam" id="PF02777"/>
    </source>
</evidence>
<feature type="domain" description="Manganese/iron superoxide dismutase N-terminal" evidence="6">
    <location>
        <begin position="3"/>
        <end position="88"/>
    </location>
</feature>
<dbReference type="EC" id="1.15.1.1" evidence="2 5"/>
<feature type="domain" description="Manganese/iron superoxide dismutase C-terminal" evidence="7">
    <location>
        <begin position="96"/>
        <end position="195"/>
    </location>
</feature>
<organism evidence="8 9">
    <name type="scientific">Candidatus Phytoplasma meliae</name>
    <dbReference type="NCBI Taxonomy" id="1848402"/>
    <lineage>
        <taxon>Bacteria</taxon>
        <taxon>Bacillati</taxon>
        <taxon>Mycoplasmatota</taxon>
        <taxon>Mollicutes</taxon>
        <taxon>Acholeplasmatales</taxon>
        <taxon>Acholeplasmataceae</taxon>
        <taxon>Candidatus Phytoplasma</taxon>
        <taxon>16SrXIII (Mexican periwinkle virescence group)</taxon>
    </lineage>
</organism>
<keyword evidence="4 5" id="KW-0560">Oxidoreductase</keyword>
<keyword evidence="9" id="KW-1185">Reference proteome</keyword>
<reference evidence="8" key="1">
    <citation type="submission" date="2021-04" db="EMBL/GenBank/DDBJ databases">
        <title>Genomic features of Candidatus Phytoplasma meliae isolate ChTYXIII (1SrXIII-G).</title>
        <authorList>
            <person name="Fernandez F.D."/>
            <person name="Conci L.R."/>
        </authorList>
    </citation>
    <scope>NUCLEOTIDE SEQUENCE [LARGE SCALE GENOMIC DNA]</scope>
    <source>
        <strain evidence="8">ChTYXIII-Mo</strain>
    </source>
</reference>
<dbReference type="InterPro" id="IPR036314">
    <property type="entry name" value="SOD_C_sf"/>
</dbReference>
<evidence type="ECO:0000256" key="3">
    <source>
        <dbReference type="ARBA" id="ARBA00022723"/>
    </source>
</evidence>
<name>A0ABS5CXN7_9MOLU</name>
<keyword evidence="3 5" id="KW-0479">Metal-binding</keyword>
<dbReference type="InterPro" id="IPR019832">
    <property type="entry name" value="Mn/Fe_SOD_C"/>
</dbReference>